<comment type="caution">
    <text evidence="1">The sequence shown here is derived from an EMBL/GenBank/DDBJ whole genome shotgun (WGS) entry which is preliminary data.</text>
</comment>
<name>A0AAE0E9A3_9ROSI</name>
<gene>
    <name evidence="1" type="ORF">Dsin_013878</name>
</gene>
<evidence type="ECO:0000313" key="1">
    <source>
        <dbReference type="EMBL" id="KAK3219908.1"/>
    </source>
</evidence>
<sequence length="94" mass="11199">MKKQATFRHVFPLSYLYQDLTMLPLTSVRLEPWELVESERLLKEEWEQKVVNLTKFWPHFRFSLRASNVVGAAVEEEWEQKVVKSTFPVKTRGC</sequence>
<proteinExistence type="predicted"/>
<dbReference type="AlphaFoldDB" id="A0AAE0E9A3"/>
<dbReference type="Proteomes" id="UP001281410">
    <property type="component" value="Unassembled WGS sequence"/>
</dbReference>
<evidence type="ECO:0000313" key="2">
    <source>
        <dbReference type="Proteomes" id="UP001281410"/>
    </source>
</evidence>
<keyword evidence="2" id="KW-1185">Reference proteome</keyword>
<protein>
    <submittedName>
        <fullName evidence="1">Uncharacterized protein</fullName>
    </submittedName>
</protein>
<organism evidence="1 2">
    <name type="scientific">Dipteronia sinensis</name>
    <dbReference type="NCBI Taxonomy" id="43782"/>
    <lineage>
        <taxon>Eukaryota</taxon>
        <taxon>Viridiplantae</taxon>
        <taxon>Streptophyta</taxon>
        <taxon>Embryophyta</taxon>
        <taxon>Tracheophyta</taxon>
        <taxon>Spermatophyta</taxon>
        <taxon>Magnoliopsida</taxon>
        <taxon>eudicotyledons</taxon>
        <taxon>Gunneridae</taxon>
        <taxon>Pentapetalae</taxon>
        <taxon>rosids</taxon>
        <taxon>malvids</taxon>
        <taxon>Sapindales</taxon>
        <taxon>Sapindaceae</taxon>
        <taxon>Hippocastanoideae</taxon>
        <taxon>Acereae</taxon>
        <taxon>Dipteronia</taxon>
    </lineage>
</organism>
<accession>A0AAE0E9A3</accession>
<dbReference type="EMBL" id="JANJYJ010000004">
    <property type="protein sequence ID" value="KAK3219908.1"/>
    <property type="molecule type" value="Genomic_DNA"/>
</dbReference>
<reference evidence="1" key="1">
    <citation type="journal article" date="2023" name="Plant J.">
        <title>Genome sequences and population genomics provide insights into the demographic history, inbreeding, and mutation load of two 'living fossil' tree species of Dipteronia.</title>
        <authorList>
            <person name="Feng Y."/>
            <person name="Comes H.P."/>
            <person name="Chen J."/>
            <person name="Zhu S."/>
            <person name="Lu R."/>
            <person name="Zhang X."/>
            <person name="Li P."/>
            <person name="Qiu J."/>
            <person name="Olsen K.M."/>
            <person name="Qiu Y."/>
        </authorList>
    </citation>
    <scope>NUCLEOTIDE SEQUENCE</scope>
    <source>
        <strain evidence="1">NBL</strain>
    </source>
</reference>